<evidence type="ECO:0000313" key="1">
    <source>
        <dbReference type="EMBL" id="CAA9341020.1"/>
    </source>
</evidence>
<gene>
    <name evidence="1" type="ORF">AVDCRST_MAG84-2360</name>
</gene>
<dbReference type="EMBL" id="CADCTZ010000408">
    <property type="protein sequence ID" value="CAA9341020.1"/>
    <property type="molecule type" value="Genomic_DNA"/>
</dbReference>
<proteinExistence type="predicted"/>
<organism evidence="1">
    <name type="scientific">uncultured Microcoleus sp</name>
    <dbReference type="NCBI Taxonomy" id="259945"/>
    <lineage>
        <taxon>Bacteria</taxon>
        <taxon>Bacillati</taxon>
        <taxon>Cyanobacteriota</taxon>
        <taxon>Cyanophyceae</taxon>
        <taxon>Oscillatoriophycideae</taxon>
        <taxon>Oscillatoriales</taxon>
        <taxon>Microcoleaceae</taxon>
        <taxon>Microcoleus</taxon>
        <taxon>environmental samples</taxon>
    </lineage>
</organism>
<sequence>MAVAVARIVRFLTHNSRINDLKYRLFRDQKSRYLASGPS</sequence>
<dbReference type="AlphaFoldDB" id="A0A6J4LVD9"/>
<protein>
    <submittedName>
        <fullName evidence="1">Uncharacterized protein</fullName>
    </submittedName>
</protein>
<accession>A0A6J4LVD9</accession>
<reference evidence="1" key="1">
    <citation type="submission" date="2020-02" db="EMBL/GenBank/DDBJ databases">
        <authorList>
            <person name="Meier V. D."/>
        </authorList>
    </citation>
    <scope>NUCLEOTIDE SEQUENCE</scope>
    <source>
        <strain evidence="1">AVDCRST_MAG84</strain>
    </source>
</reference>
<name>A0A6J4LVD9_9CYAN</name>